<feature type="domain" description="G-protein coupled receptors family 2 profile 2" evidence="7">
    <location>
        <begin position="161"/>
        <end position="403"/>
    </location>
</feature>
<feature type="signal peptide" evidence="6">
    <location>
        <begin position="1"/>
        <end position="26"/>
    </location>
</feature>
<feature type="transmembrane region" description="Helical" evidence="5">
    <location>
        <begin position="356"/>
        <end position="372"/>
    </location>
</feature>
<keyword evidence="2 5" id="KW-0812">Transmembrane</keyword>
<dbReference type="InterPro" id="IPR000832">
    <property type="entry name" value="GPCR_2_secretin-like"/>
</dbReference>
<dbReference type="GO" id="GO:0007166">
    <property type="term" value="P:cell surface receptor signaling pathway"/>
    <property type="evidence" value="ECO:0007669"/>
    <property type="project" value="InterPro"/>
</dbReference>
<feature type="transmembrane region" description="Helical" evidence="5">
    <location>
        <begin position="378"/>
        <end position="400"/>
    </location>
</feature>
<evidence type="ECO:0000256" key="4">
    <source>
        <dbReference type="ARBA" id="ARBA00023136"/>
    </source>
</evidence>
<evidence type="ECO:0000313" key="9">
    <source>
        <dbReference type="Proteomes" id="UP000440578"/>
    </source>
</evidence>
<reference evidence="8 9" key="1">
    <citation type="submission" date="2019-07" db="EMBL/GenBank/DDBJ databases">
        <title>Draft genome assembly of a fouling barnacle, Amphibalanus amphitrite (Darwin, 1854): The first reference genome for Thecostraca.</title>
        <authorList>
            <person name="Kim W."/>
        </authorList>
    </citation>
    <scope>NUCLEOTIDE SEQUENCE [LARGE SCALE GENOMIC DNA]</scope>
    <source>
        <strain evidence="8">SNU_AA5</strain>
        <tissue evidence="8">Soma without cirri and trophi</tissue>
    </source>
</reference>
<keyword evidence="3 5" id="KW-1133">Transmembrane helix</keyword>
<dbReference type="InterPro" id="IPR036383">
    <property type="entry name" value="TSP1_rpt_sf"/>
</dbReference>
<organism evidence="8 9">
    <name type="scientific">Amphibalanus amphitrite</name>
    <name type="common">Striped barnacle</name>
    <name type="synonym">Balanus amphitrite</name>
    <dbReference type="NCBI Taxonomy" id="1232801"/>
    <lineage>
        <taxon>Eukaryota</taxon>
        <taxon>Metazoa</taxon>
        <taxon>Ecdysozoa</taxon>
        <taxon>Arthropoda</taxon>
        <taxon>Crustacea</taxon>
        <taxon>Multicrustacea</taxon>
        <taxon>Cirripedia</taxon>
        <taxon>Thoracica</taxon>
        <taxon>Thoracicalcarea</taxon>
        <taxon>Balanomorpha</taxon>
        <taxon>Balanoidea</taxon>
        <taxon>Balanidae</taxon>
        <taxon>Amphibalaninae</taxon>
        <taxon>Amphibalanus</taxon>
    </lineage>
</organism>
<evidence type="ECO:0000256" key="2">
    <source>
        <dbReference type="ARBA" id="ARBA00022692"/>
    </source>
</evidence>
<evidence type="ECO:0000256" key="3">
    <source>
        <dbReference type="ARBA" id="ARBA00022989"/>
    </source>
</evidence>
<feature type="transmembrane region" description="Helical" evidence="5">
    <location>
        <begin position="228"/>
        <end position="259"/>
    </location>
</feature>
<dbReference type="PROSITE" id="PS50261">
    <property type="entry name" value="G_PROTEIN_RECEP_F2_4"/>
    <property type="match status" value="1"/>
</dbReference>
<proteinExistence type="predicted"/>
<evidence type="ECO:0000313" key="8">
    <source>
        <dbReference type="EMBL" id="KAF0301074.1"/>
    </source>
</evidence>
<dbReference type="InterPro" id="IPR017981">
    <property type="entry name" value="GPCR_2-like_7TM"/>
</dbReference>
<keyword evidence="6" id="KW-0732">Signal</keyword>
<evidence type="ECO:0000256" key="6">
    <source>
        <dbReference type="SAM" id="SignalP"/>
    </source>
</evidence>
<dbReference type="PROSITE" id="PS01186">
    <property type="entry name" value="EGF_2"/>
    <property type="match status" value="1"/>
</dbReference>
<dbReference type="SUPFAM" id="SSF82895">
    <property type="entry name" value="TSP-1 type 1 repeat"/>
    <property type="match status" value="1"/>
</dbReference>
<dbReference type="PANTHER" id="PTHR12011:SF347">
    <property type="entry name" value="FI21270P1-RELATED"/>
    <property type="match status" value="1"/>
</dbReference>
<accession>A0A6A4WB91</accession>
<keyword evidence="4 5" id="KW-0472">Membrane</keyword>
<dbReference type="EMBL" id="VIIS01001200">
    <property type="protein sequence ID" value="KAF0301074.1"/>
    <property type="molecule type" value="Genomic_DNA"/>
</dbReference>
<dbReference type="SMART" id="SM00209">
    <property type="entry name" value="TSP1"/>
    <property type="match status" value="1"/>
</dbReference>
<sequence>MRALGLAGTLLVISAALIIQPAITEAAEDVDGGWTVWSLGGNSCNATCGTGYYRKLRTCSNPSPQGAGQQCLKQDGVTRALQEISIAECNTHPCASEPCLEYAKNCPEYAICEDKSDDTRPNPVCKCTMGYEMNKAKTHCLRPPPTTPTPRPIPTLAPEEKTVAVVVSKTASTVLIVFVGITLTLFLLLRIMSPDRVIQMNMEIAIISAHICLMFPPETVQVEILCRIISILIHFFFTACFMFMLLESLHMYSLVAYVVKKDGLFTRVQNTLIGWGLSAFIVLVTMSFEYDNYGGVYHCWLQMDKPLCTGQYIPIIAIMIITFTLIEAAGAADYAPLKEVDKSQRLSARISQRSNLIIMPLVFASFVIGMLSEYEQDLALYGTFSVLNGIVGGVIFFFHCTGNQQVRAKMVRCCQMLKRRRRR</sequence>
<name>A0A6A4WB91_AMPAM</name>
<keyword evidence="9" id="KW-1185">Reference proteome</keyword>
<dbReference type="Pfam" id="PF00002">
    <property type="entry name" value="7tm_2"/>
    <property type="match status" value="1"/>
</dbReference>
<dbReference type="Proteomes" id="UP000440578">
    <property type="component" value="Unassembled WGS sequence"/>
</dbReference>
<dbReference type="AlphaFoldDB" id="A0A6A4WB91"/>
<comment type="subcellular location">
    <subcellularLocation>
        <location evidence="1">Membrane</location>
        <topology evidence="1">Multi-pass membrane protein</topology>
    </subcellularLocation>
</comment>
<evidence type="ECO:0000259" key="7">
    <source>
        <dbReference type="PROSITE" id="PS50261"/>
    </source>
</evidence>
<comment type="caution">
    <text evidence="8">The sequence shown here is derived from an EMBL/GenBank/DDBJ whole genome shotgun (WGS) entry which is preliminary data.</text>
</comment>
<dbReference type="InterPro" id="IPR000742">
    <property type="entry name" value="EGF"/>
</dbReference>
<keyword evidence="8" id="KW-0675">Receptor</keyword>
<gene>
    <name evidence="8" type="primary">ADGRD1</name>
    <name evidence="8" type="ORF">FJT64_026564</name>
</gene>
<dbReference type="Gene3D" id="2.20.100.10">
    <property type="entry name" value="Thrombospondin type-1 (TSP1) repeat"/>
    <property type="match status" value="1"/>
</dbReference>
<evidence type="ECO:0000256" key="5">
    <source>
        <dbReference type="SAM" id="Phobius"/>
    </source>
</evidence>
<dbReference type="OrthoDB" id="5973910at2759"/>
<dbReference type="PROSITE" id="PS50092">
    <property type="entry name" value="TSP1"/>
    <property type="match status" value="1"/>
</dbReference>
<feature type="transmembrane region" description="Helical" evidence="5">
    <location>
        <begin position="310"/>
        <end position="335"/>
    </location>
</feature>
<dbReference type="GO" id="GO:0005886">
    <property type="term" value="C:plasma membrane"/>
    <property type="evidence" value="ECO:0007669"/>
    <property type="project" value="TreeGrafter"/>
</dbReference>
<feature type="transmembrane region" description="Helical" evidence="5">
    <location>
        <begin position="170"/>
        <end position="188"/>
    </location>
</feature>
<evidence type="ECO:0000256" key="1">
    <source>
        <dbReference type="ARBA" id="ARBA00004141"/>
    </source>
</evidence>
<feature type="chain" id="PRO_5025644761" evidence="6">
    <location>
        <begin position="27"/>
        <end position="423"/>
    </location>
</feature>
<dbReference type="GO" id="GO:0004930">
    <property type="term" value="F:G protein-coupled receptor activity"/>
    <property type="evidence" value="ECO:0007669"/>
    <property type="project" value="InterPro"/>
</dbReference>
<dbReference type="InterPro" id="IPR000884">
    <property type="entry name" value="TSP1_rpt"/>
</dbReference>
<protein>
    <submittedName>
        <fullName evidence="8">Adhesion G-protein coupled receptor D1</fullName>
    </submittedName>
</protein>
<dbReference type="PANTHER" id="PTHR12011">
    <property type="entry name" value="ADHESION G-PROTEIN COUPLED RECEPTOR"/>
    <property type="match status" value="1"/>
</dbReference>
<dbReference type="Gene3D" id="1.20.1070.10">
    <property type="entry name" value="Rhodopsin 7-helix transmembrane proteins"/>
    <property type="match status" value="1"/>
</dbReference>
<feature type="transmembrane region" description="Helical" evidence="5">
    <location>
        <begin position="271"/>
        <end position="290"/>
    </location>
</feature>